<gene>
    <name evidence="1" type="ORF">PNOK_0285700</name>
</gene>
<sequence>MATATLTTETKAYTNTTESGRTPVLLQPRRYARFAGLIVLVPLLPQHAPLKPLPAEVWRKILMLAMTADEKDGSDKQGADGSQSNTAFKGTVERGRAVHKWSKWDLSLVCKELRNIALPLLYTNCSIQSILSLSRFTALLYSADQKWDSIRRIPYSTPGRWVSSLSMTDLEVTTISETRTVDDLLSMLFPLLPFLTRLELSLSMQLSRRAMGSLGLRDGAQNLKCLRGVKYDPSTILSGEDPLTELVACCSGIEELEVVGIGVEDLEALNSFQFGKDDIHATSASLCLPQLHTLTILATPTSPLLMRLTNSSLPSLRTVVITPYGDIPAPQSIIPNFLAAHGQVIRTLVLHTPKSWPIIRYPPPRGLLCLMPKLSALSLENTGFAFDDPREGNGKTPHSLRSIWISRPTSGVREELLQMLPSVPRLKEVRVRDVRWAKPGLSARAREAGFQGEMLAWKRLLAQRNVGLFDADGVEDPFA</sequence>
<dbReference type="OrthoDB" id="2595178at2759"/>
<organism evidence="1 2">
    <name type="scientific">Pyrrhoderma noxium</name>
    <dbReference type="NCBI Taxonomy" id="2282107"/>
    <lineage>
        <taxon>Eukaryota</taxon>
        <taxon>Fungi</taxon>
        <taxon>Dikarya</taxon>
        <taxon>Basidiomycota</taxon>
        <taxon>Agaricomycotina</taxon>
        <taxon>Agaricomycetes</taxon>
        <taxon>Hymenochaetales</taxon>
        <taxon>Hymenochaetaceae</taxon>
        <taxon>Pyrrhoderma</taxon>
    </lineage>
</organism>
<dbReference type="InParanoid" id="A0A286UTG9"/>
<comment type="caution">
    <text evidence="1">The sequence shown here is derived from an EMBL/GenBank/DDBJ whole genome shotgun (WGS) entry which is preliminary data.</text>
</comment>
<evidence type="ECO:0000313" key="1">
    <source>
        <dbReference type="EMBL" id="PAV22900.1"/>
    </source>
</evidence>
<dbReference type="Gene3D" id="3.80.10.10">
    <property type="entry name" value="Ribonuclease Inhibitor"/>
    <property type="match status" value="1"/>
</dbReference>
<proteinExistence type="predicted"/>
<keyword evidence="2" id="KW-1185">Reference proteome</keyword>
<name>A0A286UTG9_9AGAM</name>
<reference evidence="1 2" key="1">
    <citation type="journal article" date="2017" name="Mol. Ecol.">
        <title>Comparative and population genomic landscape of Phellinus noxius: A hypervariable fungus causing root rot in trees.</title>
        <authorList>
            <person name="Chung C.L."/>
            <person name="Lee T.J."/>
            <person name="Akiba M."/>
            <person name="Lee H.H."/>
            <person name="Kuo T.H."/>
            <person name="Liu D."/>
            <person name="Ke H.M."/>
            <person name="Yokoi T."/>
            <person name="Roa M.B."/>
            <person name="Lu M.J."/>
            <person name="Chang Y.Y."/>
            <person name="Ann P.J."/>
            <person name="Tsai J.N."/>
            <person name="Chen C.Y."/>
            <person name="Tzean S.S."/>
            <person name="Ota Y."/>
            <person name="Hattori T."/>
            <person name="Sahashi N."/>
            <person name="Liou R.F."/>
            <person name="Kikuchi T."/>
            <person name="Tsai I.J."/>
        </authorList>
    </citation>
    <scope>NUCLEOTIDE SEQUENCE [LARGE SCALE GENOMIC DNA]</scope>
    <source>
        <strain evidence="1 2">FFPRI411160</strain>
    </source>
</reference>
<dbReference type="InterPro" id="IPR032675">
    <property type="entry name" value="LRR_dom_sf"/>
</dbReference>
<dbReference type="STRING" id="2282107.A0A286UTG9"/>
<accession>A0A286UTG9</accession>
<evidence type="ECO:0000313" key="2">
    <source>
        <dbReference type="Proteomes" id="UP000217199"/>
    </source>
</evidence>
<dbReference type="EMBL" id="NBII01000002">
    <property type="protein sequence ID" value="PAV22900.1"/>
    <property type="molecule type" value="Genomic_DNA"/>
</dbReference>
<dbReference type="AlphaFoldDB" id="A0A286UTG9"/>
<protein>
    <recommendedName>
        <fullName evidence="3">F-box domain-containing protein</fullName>
    </recommendedName>
</protein>
<evidence type="ECO:0008006" key="3">
    <source>
        <dbReference type="Google" id="ProtNLM"/>
    </source>
</evidence>
<dbReference type="Proteomes" id="UP000217199">
    <property type="component" value="Unassembled WGS sequence"/>
</dbReference>